<keyword evidence="9" id="KW-0460">Magnesium</keyword>
<accession>A0A093CD43</accession>
<organism evidence="16 17">
    <name type="scientific">Tauraco erythrolophus</name>
    <name type="common">Red-crested turaco</name>
    <dbReference type="NCBI Taxonomy" id="121530"/>
    <lineage>
        <taxon>Eukaryota</taxon>
        <taxon>Metazoa</taxon>
        <taxon>Chordata</taxon>
        <taxon>Craniata</taxon>
        <taxon>Vertebrata</taxon>
        <taxon>Euteleostomi</taxon>
        <taxon>Archelosauria</taxon>
        <taxon>Archosauria</taxon>
        <taxon>Dinosauria</taxon>
        <taxon>Saurischia</taxon>
        <taxon>Theropoda</taxon>
        <taxon>Coelurosauria</taxon>
        <taxon>Aves</taxon>
        <taxon>Neognathae</taxon>
        <taxon>Neoaves</taxon>
        <taxon>Otidimorphae</taxon>
        <taxon>Musophagiformes</taxon>
        <taxon>Musophagidae</taxon>
        <taxon>Tauraco</taxon>
    </lineage>
</organism>
<evidence type="ECO:0000256" key="14">
    <source>
        <dbReference type="SAM" id="MobiDB-lite"/>
    </source>
</evidence>
<evidence type="ECO:0000256" key="6">
    <source>
        <dbReference type="ARBA" id="ARBA00022701"/>
    </source>
</evidence>
<dbReference type="InterPro" id="IPR018316">
    <property type="entry name" value="Tubulin/FtsZ_2-layer-sand-dom"/>
</dbReference>
<keyword evidence="11" id="KW-0206">Cytoskeleton</keyword>
<evidence type="ECO:0000313" key="16">
    <source>
        <dbReference type="EMBL" id="KFV13845.1"/>
    </source>
</evidence>
<feature type="region of interest" description="Disordered" evidence="14">
    <location>
        <begin position="293"/>
        <end position="313"/>
    </location>
</feature>
<dbReference type="PANTHER" id="PTHR11588">
    <property type="entry name" value="TUBULIN"/>
    <property type="match status" value="1"/>
</dbReference>
<dbReference type="InterPro" id="IPR000217">
    <property type="entry name" value="Tubulin"/>
</dbReference>
<evidence type="ECO:0000256" key="3">
    <source>
        <dbReference type="ARBA" id="ARBA00009636"/>
    </source>
</evidence>
<dbReference type="PRINTS" id="PR01163">
    <property type="entry name" value="BETATUBULIN"/>
</dbReference>
<comment type="cofactor">
    <cofactor evidence="1">
        <name>Mg(2+)</name>
        <dbReference type="ChEBI" id="CHEBI:18420"/>
    </cofactor>
</comment>
<comment type="subcellular location">
    <subcellularLocation>
        <location evidence="2">Cytoplasm</location>
        <location evidence="2">Cytoskeleton</location>
    </subcellularLocation>
</comment>
<dbReference type="FunFam" id="3.40.50.1440:FF:000006">
    <property type="entry name" value="Tubulin beta chain"/>
    <property type="match status" value="1"/>
</dbReference>
<evidence type="ECO:0000256" key="13">
    <source>
        <dbReference type="RuleBase" id="RU000352"/>
    </source>
</evidence>
<evidence type="ECO:0000256" key="1">
    <source>
        <dbReference type="ARBA" id="ARBA00001946"/>
    </source>
</evidence>
<dbReference type="Gene3D" id="1.10.287.600">
    <property type="entry name" value="Helix hairpin bin"/>
    <property type="match status" value="1"/>
</dbReference>
<keyword evidence="10 13" id="KW-0342">GTP-binding</keyword>
<dbReference type="SUPFAM" id="SSF55307">
    <property type="entry name" value="Tubulin C-terminal domain-like"/>
    <property type="match status" value="1"/>
</dbReference>
<comment type="subunit">
    <text evidence="4 13">Dimer of alpha and beta chains. A typical microtubule is a hollow water-filled tube with an outer diameter of 25 nm and an inner diameter of 15 nM. Alpha-beta heterodimers associate head-to-tail to form protofilaments running lengthwise along the microtubule wall with the beta-tubulin subunit facing the microtubule plus end conferring a structural polarity. Microtubules usually have 13 protofilaments but different protofilament numbers can be found in some organisms and specialized cells.</text>
</comment>
<dbReference type="Gene3D" id="3.40.50.1440">
    <property type="entry name" value="Tubulin/FtsZ, GTPase domain"/>
    <property type="match status" value="1"/>
</dbReference>
<dbReference type="InterPro" id="IPR023123">
    <property type="entry name" value="Tubulin_C"/>
</dbReference>
<dbReference type="Pfam" id="PF00091">
    <property type="entry name" value="Tubulin"/>
    <property type="match status" value="1"/>
</dbReference>
<dbReference type="GO" id="GO:0005200">
    <property type="term" value="F:structural constituent of cytoskeleton"/>
    <property type="evidence" value="ECO:0007669"/>
    <property type="project" value="InterPro"/>
</dbReference>
<dbReference type="SMART" id="SM00864">
    <property type="entry name" value="Tubulin"/>
    <property type="match status" value="1"/>
</dbReference>
<sequence>GGKYVPRAILVDLEPGTMDSVRSGPFGQIFRPDNFVFGQSGAGNNWAKGHYTEGAELVDSVLDVVRKEAESCDCLQGFQLTHSLGGGTGSGMGTLLISKIREEYPDRIMNTFSVVPSPKVSDTVVEPYNATLSVHQLVENTDETYCIDNEALYDICFRTLKLTTPTYGDLNHLVSATMSGVTTCLRFPGQLNADLRKLAMLNVQNKNSSYFVEWIPNNVKTAVCDIPPRGLKMAVTFIGNSTAIQELFKRISEQFTAMFRRKAFLHWYTGEGMDEMEFTEAESNMNDLVSEYQQYQDATAEEEEDFGEEAEEE</sequence>
<dbReference type="GO" id="GO:0005525">
    <property type="term" value="F:GTP binding"/>
    <property type="evidence" value="ECO:0007669"/>
    <property type="project" value="UniProtKB-UniRule"/>
</dbReference>
<feature type="compositionally biased region" description="Acidic residues" evidence="14">
    <location>
        <begin position="299"/>
        <end position="313"/>
    </location>
</feature>
<evidence type="ECO:0000256" key="5">
    <source>
        <dbReference type="ARBA" id="ARBA00022490"/>
    </source>
</evidence>
<evidence type="ECO:0000313" key="17">
    <source>
        <dbReference type="Proteomes" id="UP000053661"/>
    </source>
</evidence>
<protein>
    <recommendedName>
        <fullName evidence="13">Tubulin beta chain</fullName>
    </recommendedName>
</protein>
<comment type="similarity">
    <text evidence="3 13">Belongs to the tubulin family.</text>
</comment>
<comment type="function">
    <text evidence="12 13">Tubulin is the major constituent of microtubules, a cylinder consisting of laterally associated linear protofilaments composed of alpha- and beta-tubulin heterodimers. Microtubules grow by the addition of GTP-tubulin dimers to the microtubule end, where a stabilizing cap forms. Below the cap, tubulin dimers are in GDP-bound state, owing to GTPase activity of alpha-tubulin.</text>
</comment>
<keyword evidence="8 13" id="KW-0547">Nucleotide-binding</keyword>
<dbReference type="CDD" id="cd02187">
    <property type="entry name" value="beta_tubulin"/>
    <property type="match status" value="1"/>
</dbReference>
<gene>
    <name evidence="16" type="ORF">N340_05877</name>
</gene>
<dbReference type="Pfam" id="PF03953">
    <property type="entry name" value="Tubulin_C"/>
    <property type="match status" value="1"/>
</dbReference>
<dbReference type="InterPro" id="IPR017975">
    <property type="entry name" value="Tubulin_CS"/>
</dbReference>
<evidence type="ECO:0000256" key="2">
    <source>
        <dbReference type="ARBA" id="ARBA00004245"/>
    </source>
</evidence>
<dbReference type="InterPro" id="IPR003008">
    <property type="entry name" value="Tubulin_FtsZ_GTPase"/>
</dbReference>
<name>A0A093CD43_TAUER</name>
<evidence type="ECO:0000256" key="8">
    <source>
        <dbReference type="ARBA" id="ARBA00022741"/>
    </source>
</evidence>
<evidence type="ECO:0000256" key="9">
    <source>
        <dbReference type="ARBA" id="ARBA00022842"/>
    </source>
</evidence>
<dbReference type="InterPro" id="IPR036525">
    <property type="entry name" value="Tubulin/FtsZ_GTPase_sf"/>
</dbReference>
<evidence type="ECO:0000256" key="11">
    <source>
        <dbReference type="ARBA" id="ARBA00023212"/>
    </source>
</evidence>
<proteinExistence type="inferred from homology"/>
<dbReference type="SUPFAM" id="SSF52490">
    <property type="entry name" value="Tubulin nucleotide-binding domain-like"/>
    <property type="match status" value="1"/>
</dbReference>
<keyword evidence="17" id="KW-1185">Reference proteome</keyword>
<dbReference type="GO" id="GO:0007017">
    <property type="term" value="P:microtubule-based process"/>
    <property type="evidence" value="ECO:0007669"/>
    <property type="project" value="InterPro"/>
</dbReference>
<dbReference type="PROSITE" id="PS00227">
    <property type="entry name" value="TUBULIN"/>
    <property type="match status" value="1"/>
</dbReference>
<feature type="non-terminal residue" evidence="16">
    <location>
        <position position="1"/>
    </location>
</feature>
<dbReference type="FunFam" id="1.10.287.600:FF:000002">
    <property type="entry name" value="Tubulin beta chain"/>
    <property type="match status" value="1"/>
</dbReference>
<dbReference type="GO" id="GO:0046872">
    <property type="term" value="F:metal ion binding"/>
    <property type="evidence" value="ECO:0007669"/>
    <property type="project" value="UniProtKB-KW"/>
</dbReference>
<evidence type="ECO:0000256" key="4">
    <source>
        <dbReference type="ARBA" id="ARBA00011747"/>
    </source>
</evidence>
<evidence type="ECO:0000256" key="7">
    <source>
        <dbReference type="ARBA" id="ARBA00022723"/>
    </source>
</evidence>
<dbReference type="PRINTS" id="PR01161">
    <property type="entry name" value="TUBULIN"/>
</dbReference>
<dbReference type="Proteomes" id="UP000053661">
    <property type="component" value="Unassembled WGS sequence"/>
</dbReference>
<dbReference type="GO" id="GO:0005874">
    <property type="term" value="C:microtubule"/>
    <property type="evidence" value="ECO:0007669"/>
    <property type="project" value="UniProtKB-KW"/>
</dbReference>
<dbReference type="EMBL" id="KL462204">
    <property type="protein sequence ID" value="KFV13845.1"/>
    <property type="molecule type" value="Genomic_DNA"/>
</dbReference>
<feature type="non-terminal residue" evidence="16">
    <location>
        <position position="313"/>
    </location>
</feature>
<dbReference type="GO" id="GO:0003924">
    <property type="term" value="F:GTPase activity"/>
    <property type="evidence" value="ECO:0007669"/>
    <property type="project" value="InterPro"/>
</dbReference>
<keyword evidence="5" id="KW-0963">Cytoplasm</keyword>
<evidence type="ECO:0000256" key="10">
    <source>
        <dbReference type="ARBA" id="ARBA00023134"/>
    </source>
</evidence>
<evidence type="ECO:0000259" key="15">
    <source>
        <dbReference type="SMART" id="SM00864"/>
    </source>
</evidence>
<keyword evidence="6 13" id="KW-0493">Microtubule</keyword>
<dbReference type="AlphaFoldDB" id="A0A093CD43"/>
<keyword evidence="7" id="KW-0479">Metal-binding</keyword>
<dbReference type="InterPro" id="IPR002453">
    <property type="entry name" value="Beta_tubulin"/>
</dbReference>
<feature type="domain" description="Tubulin/FtsZ GTPase" evidence="15">
    <location>
        <begin position="2"/>
        <end position="189"/>
    </location>
</feature>
<reference evidence="16 17" key="1">
    <citation type="submission" date="2014-04" db="EMBL/GenBank/DDBJ databases">
        <title>Genome evolution of avian class.</title>
        <authorList>
            <person name="Zhang G."/>
            <person name="Li C."/>
        </authorList>
    </citation>
    <scope>NUCLEOTIDE SEQUENCE [LARGE SCALE GENOMIC DNA]</scope>
    <source>
        <strain evidence="16">BGI_N340</strain>
    </source>
</reference>
<dbReference type="InterPro" id="IPR008280">
    <property type="entry name" value="Tub_FtsZ_C"/>
</dbReference>
<evidence type="ECO:0000256" key="12">
    <source>
        <dbReference type="ARBA" id="ARBA00034296"/>
    </source>
</evidence>